<name>A0AAV0ZMN8_VICFA</name>
<evidence type="ECO:0000313" key="11">
    <source>
        <dbReference type="EMBL" id="CAI8598808.1"/>
    </source>
</evidence>
<reference evidence="11 12" key="1">
    <citation type="submission" date="2023-01" db="EMBL/GenBank/DDBJ databases">
        <authorList>
            <person name="Kreplak J."/>
        </authorList>
    </citation>
    <scope>NUCLEOTIDE SEQUENCE [LARGE SCALE GENOMIC DNA]</scope>
</reference>
<dbReference type="GO" id="GO:0005576">
    <property type="term" value="C:extracellular region"/>
    <property type="evidence" value="ECO:0007669"/>
    <property type="project" value="UniProtKB-SubCell"/>
</dbReference>
<sequence>MSFFLKLFVILSISTIAAARALTSTTPTIPTRLQSFAGAGTNNKCWETMFELQHCTGEIVQFFINGETHLGSGCCDALLTIANECWPNMLTSLGLTHEEAGILHGFCNGAASVGKPNPPSITADAPAPNDNYYY</sequence>
<dbReference type="GO" id="GO:0080155">
    <property type="term" value="P:regulation of double fertilization forming a zygote and endosperm"/>
    <property type="evidence" value="ECO:0007669"/>
    <property type="project" value="UniProtKB-ARBA"/>
</dbReference>
<gene>
    <name evidence="11" type="ORF">VFH_II145400</name>
</gene>
<evidence type="ECO:0000256" key="8">
    <source>
        <dbReference type="ARBA" id="ARBA00034484"/>
    </source>
</evidence>
<dbReference type="Proteomes" id="UP001157006">
    <property type="component" value="Chromosome 2"/>
</dbReference>
<proteinExistence type="inferred from homology"/>
<dbReference type="GO" id="GO:0009567">
    <property type="term" value="P:double fertilization forming a zygote and endosperm"/>
    <property type="evidence" value="ECO:0007669"/>
    <property type="project" value="InterPro"/>
</dbReference>
<accession>A0AAV0ZMN8</accession>
<keyword evidence="3" id="KW-0964">Secreted</keyword>
<evidence type="ECO:0000256" key="1">
    <source>
        <dbReference type="ARBA" id="ARBA00004541"/>
    </source>
</evidence>
<organism evidence="11 12">
    <name type="scientific">Vicia faba</name>
    <name type="common">Broad bean</name>
    <name type="synonym">Faba vulgaris</name>
    <dbReference type="NCBI Taxonomy" id="3906"/>
    <lineage>
        <taxon>Eukaryota</taxon>
        <taxon>Viridiplantae</taxon>
        <taxon>Streptophyta</taxon>
        <taxon>Embryophyta</taxon>
        <taxon>Tracheophyta</taxon>
        <taxon>Spermatophyta</taxon>
        <taxon>Magnoliopsida</taxon>
        <taxon>eudicotyledons</taxon>
        <taxon>Gunneridae</taxon>
        <taxon>Pentapetalae</taxon>
        <taxon>rosids</taxon>
        <taxon>fabids</taxon>
        <taxon>Fabales</taxon>
        <taxon>Fabaceae</taxon>
        <taxon>Papilionoideae</taxon>
        <taxon>50 kb inversion clade</taxon>
        <taxon>NPAAA clade</taxon>
        <taxon>Hologalegina</taxon>
        <taxon>IRL clade</taxon>
        <taxon>Fabeae</taxon>
        <taxon>Vicia</taxon>
    </lineage>
</organism>
<dbReference type="AlphaFoldDB" id="A0AAV0ZMN8"/>
<comment type="similarity">
    <text evidence="8">Belongs to the plant egg cell-secreted peptide family.</text>
</comment>
<dbReference type="GO" id="GO:0031410">
    <property type="term" value="C:cytoplasmic vesicle"/>
    <property type="evidence" value="ECO:0007669"/>
    <property type="project" value="UniProtKB-SubCell"/>
</dbReference>
<dbReference type="InterPro" id="IPR008502">
    <property type="entry name" value="Prolamin-like"/>
</dbReference>
<keyword evidence="12" id="KW-1185">Reference proteome</keyword>
<feature type="domain" description="Prolamin-like" evidence="10">
    <location>
        <begin position="44"/>
        <end position="107"/>
    </location>
</feature>
<dbReference type="PANTHER" id="PTHR35293">
    <property type="entry name" value="EGG CELL-SECRETED PROTEIN 1.5"/>
    <property type="match status" value="1"/>
</dbReference>
<feature type="signal peptide" evidence="9">
    <location>
        <begin position="1"/>
        <end position="19"/>
    </location>
</feature>
<evidence type="ECO:0000256" key="3">
    <source>
        <dbReference type="ARBA" id="ARBA00022525"/>
    </source>
</evidence>
<evidence type="ECO:0000256" key="6">
    <source>
        <dbReference type="ARBA" id="ARBA00023329"/>
    </source>
</evidence>
<dbReference type="InterPro" id="IPR044711">
    <property type="entry name" value="EC11-15"/>
</dbReference>
<dbReference type="PANTHER" id="PTHR35293:SF1">
    <property type="entry name" value="EGG CELL-SECRETED PROTEIN 1.5"/>
    <property type="match status" value="1"/>
</dbReference>
<evidence type="ECO:0000256" key="2">
    <source>
        <dbReference type="ARBA" id="ARBA00004613"/>
    </source>
</evidence>
<keyword evidence="6" id="KW-0968">Cytoplasmic vesicle</keyword>
<comment type="subcellular location">
    <subcellularLocation>
        <location evidence="1">Cytoplasmic vesicle</location>
    </subcellularLocation>
    <subcellularLocation>
        <location evidence="2">Secreted</location>
    </subcellularLocation>
</comment>
<evidence type="ECO:0000256" key="4">
    <source>
        <dbReference type="ARBA" id="ARBA00022729"/>
    </source>
</evidence>
<evidence type="ECO:0000256" key="7">
    <source>
        <dbReference type="ARBA" id="ARBA00034457"/>
    </source>
</evidence>
<evidence type="ECO:0000259" key="10">
    <source>
        <dbReference type="Pfam" id="PF05617"/>
    </source>
</evidence>
<evidence type="ECO:0000313" key="12">
    <source>
        <dbReference type="Proteomes" id="UP001157006"/>
    </source>
</evidence>
<dbReference type="EMBL" id="OX451737">
    <property type="protein sequence ID" value="CAI8598808.1"/>
    <property type="molecule type" value="Genomic_DNA"/>
</dbReference>
<comment type="function">
    <text evidence="7">Involved in the regulation of gamete interactions during the double fertilization and to prevent multiple-pollen tube attraction; mediates the redistribution of the gamete fusogen HAP2/GCS1 to the cell surface after secretion upon sperm arrival.</text>
</comment>
<protein>
    <recommendedName>
        <fullName evidence="10">Prolamin-like domain-containing protein</fullName>
    </recommendedName>
</protein>
<keyword evidence="4 9" id="KW-0732">Signal</keyword>
<dbReference type="Pfam" id="PF05617">
    <property type="entry name" value="Prolamin_like"/>
    <property type="match status" value="1"/>
</dbReference>
<dbReference type="GO" id="GO:2000008">
    <property type="term" value="P:regulation of protein localization to cell surface"/>
    <property type="evidence" value="ECO:0007669"/>
    <property type="project" value="UniProtKB-ARBA"/>
</dbReference>
<keyword evidence="5" id="KW-0278">Fertilization</keyword>
<evidence type="ECO:0000256" key="5">
    <source>
        <dbReference type="ARBA" id="ARBA00023279"/>
    </source>
</evidence>
<feature type="chain" id="PRO_5043841392" description="Prolamin-like domain-containing protein" evidence="9">
    <location>
        <begin position="20"/>
        <end position="134"/>
    </location>
</feature>
<evidence type="ECO:0000256" key="9">
    <source>
        <dbReference type="SAM" id="SignalP"/>
    </source>
</evidence>